<dbReference type="Proteomes" id="UP001427805">
    <property type="component" value="Unassembled WGS sequence"/>
</dbReference>
<protein>
    <submittedName>
        <fullName evidence="2">Serine hydrolase domain-containing protein</fullName>
        <ecNumber evidence="2">3.1.1.103</ecNumber>
    </submittedName>
</protein>
<dbReference type="Pfam" id="PF00144">
    <property type="entry name" value="Beta-lactamase"/>
    <property type="match status" value="1"/>
</dbReference>
<reference evidence="2 3" key="1">
    <citation type="submission" date="2024-05" db="EMBL/GenBank/DDBJ databases">
        <title>Sphingomonas sp. HF-S3 16S ribosomal RNA gene Genome sequencing and assembly.</title>
        <authorList>
            <person name="Lee H."/>
        </authorList>
    </citation>
    <scope>NUCLEOTIDE SEQUENCE [LARGE SCALE GENOMIC DNA]</scope>
    <source>
        <strain evidence="2 3">HF-S3</strain>
    </source>
</reference>
<dbReference type="PANTHER" id="PTHR46825">
    <property type="entry name" value="D-ALANYL-D-ALANINE-CARBOXYPEPTIDASE/ENDOPEPTIDASE AMPH"/>
    <property type="match status" value="1"/>
</dbReference>
<evidence type="ECO:0000313" key="3">
    <source>
        <dbReference type="Proteomes" id="UP001427805"/>
    </source>
</evidence>
<sequence length="481" mass="50803">MLSSPGLAKAAPASDLRLRPTVHTGTERWSLGERMAHYGVPGVAMAVMRAGKVAAMHGVGTRIAGRAAPVTADTLFSVGSVSKLASAALCLKLVAQGVLDLDRDVNHWLRRWRVPAGPQGDAGAVTLRMLLSHTGGINIHGFADYLPGAPLPDILQTLNGEGPAKNPSIARIDRAGSRSRYSGGGYMIVQAVIEDASGEYFDAVARRLLFDPLGMTRSRFAASPAEDSADIAHAHDDRGRPVALPRGWQSFPELAPSGLWTTMRDLSRLILALGDSYRRPGGFLPQELATEMMTVVAPGFNGLGVRLAGEGAARIFHHAGANDSYKAYVEGNLATGDGLVVLTNGARGDVLGDEIRNAVSDACRWPGDWSVALPAIPAAAMRDGYAGTYRRREGQDPFVTGFLDTGFSADTLELLRTGEGFSVRSKGRTRKLAAVSTSSFVMPDGYVPAATLILKVARVGDGTAGHLLAIAGDDVLIFDRV</sequence>
<dbReference type="SUPFAM" id="SSF56601">
    <property type="entry name" value="beta-lactamase/transpeptidase-like"/>
    <property type="match status" value="1"/>
</dbReference>
<feature type="domain" description="Beta-lactamase-related" evidence="1">
    <location>
        <begin position="33"/>
        <end position="351"/>
    </location>
</feature>
<keyword evidence="2" id="KW-0378">Hydrolase</keyword>
<dbReference type="EC" id="3.1.1.103" evidence="2"/>
<dbReference type="InterPro" id="IPR012338">
    <property type="entry name" value="Beta-lactam/transpept-like"/>
</dbReference>
<organism evidence="2 3">
    <name type="scientific">Sphingomonas rustica</name>
    <dbReference type="NCBI Taxonomy" id="3103142"/>
    <lineage>
        <taxon>Bacteria</taxon>
        <taxon>Pseudomonadati</taxon>
        <taxon>Pseudomonadota</taxon>
        <taxon>Alphaproteobacteria</taxon>
        <taxon>Sphingomonadales</taxon>
        <taxon>Sphingomonadaceae</taxon>
        <taxon>Sphingomonas</taxon>
    </lineage>
</organism>
<dbReference type="PANTHER" id="PTHR46825:SF12">
    <property type="entry name" value="PENICILLIN-BINDING PROTEIN 4"/>
    <property type="match status" value="1"/>
</dbReference>
<dbReference type="RefSeq" id="WP_346248201.1">
    <property type="nucleotide sequence ID" value="NZ_JBDIZK010000012.1"/>
</dbReference>
<proteinExistence type="predicted"/>
<name>A0ABV0BC76_9SPHN</name>
<dbReference type="Gene3D" id="3.40.710.10">
    <property type="entry name" value="DD-peptidase/beta-lactamase superfamily"/>
    <property type="match status" value="1"/>
</dbReference>
<dbReference type="GO" id="GO:0016787">
    <property type="term" value="F:hydrolase activity"/>
    <property type="evidence" value="ECO:0007669"/>
    <property type="project" value="UniProtKB-KW"/>
</dbReference>
<gene>
    <name evidence="2" type="ORF">TPR58_18455</name>
</gene>
<accession>A0ABV0BC76</accession>
<dbReference type="EMBL" id="JBDIZK010000012">
    <property type="protein sequence ID" value="MEN3749162.1"/>
    <property type="molecule type" value="Genomic_DNA"/>
</dbReference>
<dbReference type="InterPro" id="IPR050491">
    <property type="entry name" value="AmpC-like"/>
</dbReference>
<dbReference type="InterPro" id="IPR001466">
    <property type="entry name" value="Beta-lactam-related"/>
</dbReference>
<comment type="caution">
    <text evidence="2">The sequence shown here is derived from an EMBL/GenBank/DDBJ whole genome shotgun (WGS) entry which is preliminary data.</text>
</comment>
<keyword evidence="3" id="KW-1185">Reference proteome</keyword>
<evidence type="ECO:0000313" key="2">
    <source>
        <dbReference type="EMBL" id="MEN3749162.1"/>
    </source>
</evidence>
<evidence type="ECO:0000259" key="1">
    <source>
        <dbReference type="Pfam" id="PF00144"/>
    </source>
</evidence>